<proteinExistence type="predicted"/>
<protein>
    <submittedName>
        <fullName evidence="2">Uncharacterized protein</fullName>
    </submittedName>
</protein>
<organism evidence="2 3">
    <name type="scientific">Helianthus annuus</name>
    <name type="common">Common sunflower</name>
    <dbReference type="NCBI Taxonomy" id="4232"/>
    <lineage>
        <taxon>Eukaryota</taxon>
        <taxon>Viridiplantae</taxon>
        <taxon>Streptophyta</taxon>
        <taxon>Embryophyta</taxon>
        <taxon>Tracheophyta</taxon>
        <taxon>Spermatophyta</taxon>
        <taxon>Magnoliopsida</taxon>
        <taxon>eudicotyledons</taxon>
        <taxon>Gunneridae</taxon>
        <taxon>Pentapetalae</taxon>
        <taxon>asterids</taxon>
        <taxon>campanulids</taxon>
        <taxon>Asterales</taxon>
        <taxon>Asteraceae</taxon>
        <taxon>Asteroideae</taxon>
        <taxon>Heliantheae alliance</taxon>
        <taxon>Heliantheae</taxon>
        <taxon>Helianthus</taxon>
    </lineage>
</organism>
<dbReference type="Gramene" id="mRNA:HanXRQr2_Chr17g0785941">
    <property type="protein sequence ID" value="CDS:HanXRQr2_Chr17g0785941.1"/>
    <property type="gene ID" value="HanXRQr2_Chr17g0785941"/>
</dbReference>
<reference evidence="1 3" key="1">
    <citation type="journal article" date="2017" name="Nature">
        <title>The sunflower genome provides insights into oil metabolism, flowering and Asterid evolution.</title>
        <authorList>
            <person name="Badouin H."/>
            <person name="Gouzy J."/>
            <person name="Grassa C.J."/>
            <person name="Murat F."/>
            <person name="Staton S.E."/>
            <person name="Cottret L."/>
            <person name="Lelandais-Briere C."/>
            <person name="Owens G.L."/>
            <person name="Carrere S."/>
            <person name="Mayjonade B."/>
            <person name="Legrand L."/>
            <person name="Gill N."/>
            <person name="Kane N.C."/>
            <person name="Bowers J.E."/>
            <person name="Hubner S."/>
            <person name="Bellec A."/>
            <person name="Berard A."/>
            <person name="Berges H."/>
            <person name="Blanchet N."/>
            <person name="Boniface M.C."/>
            <person name="Brunel D."/>
            <person name="Catrice O."/>
            <person name="Chaidir N."/>
            <person name="Claudel C."/>
            <person name="Donnadieu C."/>
            <person name="Faraut T."/>
            <person name="Fievet G."/>
            <person name="Helmstetter N."/>
            <person name="King M."/>
            <person name="Knapp S.J."/>
            <person name="Lai Z."/>
            <person name="Le Paslier M.C."/>
            <person name="Lippi Y."/>
            <person name="Lorenzon L."/>
            <person name="Mandel J.R."/>
            <person name="Marage G."/>
            <person name="Marchand G."/>
            <person name="Marquand E."/>
            <person name="Bret-Mestries E."/>
            <person name="Morien E."/>
            <person name="Nambeesan S."/>
            <person name="Nguyen T."/>
            <person name="Pegot-Espagnet P."/>
            <person name="Pouilly N."/>
            <person name="Raftis F."/>
            <person name="Sallet E."/>
            <person name="Schiex T."/>
            <person name="Thomas J."/>
            <person name="Vandecasteele C."/>
            <person name="Vares D."/>
            <person name="Vear F."/>
            <person name="Vautrin S."/>
            <person name="Crespi M."/>
            <person name="Mangin B."/>
            <person name="Burke J.M."/>
            <person name="Salse J."/>
            <person name="Munos S."/>
            <person name="Vincourt P."/>
            <person name="Rieseberg L.H."/>
            <person name="Langlade N.B."/>
        </authorList>
    </citation>
    <scope>NUCLEOTIDE SEQUENCE [LARGE SCALE GENOMIC DNA]</scope>
    <source>
        <strain evidence="3">cv. SF193</strain>
        <tissue evidence="1">Leaves</tissue>
    </source>
</reference>
<dbReference type="EMBL" id="MNCJ02000332">
    <property type="protein sequence ID" value="KAF5753960.1"/>
    <property type="molecule type" value="Genomic_DNA"/>
</dbReference>
<accession>A0A251RM19</accession>
<reference evidence="2" key="2">
    <citation type="submission" date="2017-02" db="EMBL/GenBank/DDBJ databases">
        <title>Sunflower complete genome.</title>
        <authorList>
            <person name="Langlade N."/>
            <person name="Munos S."/>
        </authorList>
    </citation>
    <scope>NUCLEOTIDE SEQUENCE [LARGE SCALE GENOMIC DNA]</scope>
    <source>
        <tissue evidence="2">Leaves</tissue>
    </source>
</reference>
<dbReference type="Proteomes" id="UP000215914">
    <property type="component" value="Chromosome 17"/>
</dbReference>
<evidence type="ECO:0000313" key="2">
    <source>
        <dbReference type="EMBL" id="OTF85307.1"/>
    </source>
</evidence>
<gene>
    <name evidence="2" type="ORF">HannXRQ_Chr17g0538541</name>
    <name evidence="1" type="ORF">HanXRQr2_Chr17g0785941</name>
</gene>
<sequence length="88" mass="10298">MNKVWDTCRVVVQLHLIFCGKMWESLYFYTGSEWQQPYPHSLTRVYKLSNKSKSFIRLISRLQTLIPSFFSLALLSSAVNRSSYSPSE</sequence>
<name>A0A251RM19_HELAN</name>
<dbReference type="InParanoid" id="A0A251RM19"/>
<evidence type="ECO:0000313" key="1">
    <source>
        <dbReference type="EMBL" id="KAF5753960.1"/>
    </source>
</evidence>
<dbReference type="AlphaFoldDB" id="A0A251RM19"/>
<keyword evidence="3" id="KW-1185">Reference proteome</keyword>
<evidence type="ECO:0000313" key="3">
    <source>
        <dbReference type="Proteomes" id="UP000215914"/>
    </source>
</evidence>
<reference evidence="1" key="3">
    <citation type="submission" date="2020-06" db="EMBL/GenBank/DDBJ databases">
        <title>Helianthus annuus Genome sequencing and assembly Release 2.</title>
        <authorList>
            <person name="Gouzy J."/>
            <person name="Langlade N."/>
            <person name="Munos S."/>
        </authorList>
    </citation>
    <scope>NUCLEOTIDE SEQUENCE</scope>
    <source>
        <tissue evidence="1">Leaves</tissue>
    </source>
</reference>
<dbReference type="EMBL" id="CM007906">
    <property type="protein sequence ID" value="OTF85307.1"/>
    <property type="molecule type" value="Genomic_DNA"/>
</dbReference>